<dbReference type="AlphaFoldDB" id="A0A0C4Y944"/>
<dbReference type="Pfam" id="PF04352">
    <property type="entry name" value="ProQ"/>
    <property type="match status" value="1"/>
</dbReference>
<evidence type="ECO:0000313" key="7">
    <source>
        <dbReference type="Proteomes" id="UP000031843"/>
    </source>
</evidence>
<proteinExistence type="predicted"/>
<dbReference type="OrthoDB" id="7025208at2"/>
<dbReference type="PANTHER" id="PTHR38106:SF1">
    <property type="entry name" value="RNA CHAPERONE PROQ"/>
    <property type="match status" value="1"/>
</dbReference>
<evidence type="ECO:0000313" key="6">
    <source>
        <dbReference type="EMBL" id="AJG19500.1"/>
    </source>
</evidence>
<evidence type="ECO:0000256" key="3">
    <source>
        <dbReference type="ARBA" id="ARBA00023186"/>
    </source>
</evidence>
<dbReference type="Proteomes" id="UP000031843">
    <property type="component" value="Chromosome main"/>
</dbReference>
<evidence type="ECO:0000259" key="5">
    <source>
        <dbReference type="SMART" id="SM00945"/>
    </source>
</evidence>
<feature type="domain" description="ProQ/FinO" evidence="5">
    <location>
        <begin position="38"/>
        <end position="121"/>
    </location>
</feature>
<evidence type="ECO:0000256" key="2">
    <source>
        <dbReference type="ARBA" id="ARBA00022884"/>
    </source>
</evidence>
<dbReference type="GO" id="GO:0034057">
    <property type="term" value="F:RNA strand-exchange activity"/>
    <property type="evidence" value="ECO:0007669"/>
    <property type="project" value="InterPro"/>
</dbReference>
<dbReference type="GO" id="GO:0010608">
    <property type="term" value="P:post-transcriptional regulation of gene expression"/>
    <property type="evidence" value="ECO:0007669"/>
    <property type="project" value="InterPro"/>
</dbReference>
<evidence type="ECO:0000256" key="4">
    <source>
        <dbReference type="SAM" id="MobiDB-lite"/>
    </source>
</evidence>
<name>A0A0C4Y944_9BURK</name>
<dbReference type="EMBL" id="CP010536">
    <property type="protein sequence ID" value="AJG19500.1"/>
    <property type="molecule type" value="Genomic_DNA"/>
</dbReference>
<dbReference type="Gene3D" id="1.10.1710.10">
    <property type="entry name" value="ProQ/FinO domain"/>
    <property type="match status" value="1"/>
</dbReference>
<dbReference type="GO" id="GO:0005829">
    <property type="term" value="C:cytosol"/>
    <property type="evidence" value="ECO:0007669"/>
    <property type="project" value="TreeGrafter"/>
</dbReference>
<accession>A0A0C4Y944</accession>
<keyword evidence="2" id="KW-0694">RNA-binding</keyword>
<feature type="region of interest" description="Disordered" evidence="4">
    <location>
        <begin position="15"/>
        <end position="37"/>
    </location>
</feature>
<protein>
    <submittedName>
        <fullName evidence="6">Activator of osmoprotectant transporter ProP</fullName>
    </submittedName>
</protein>
<dbReference type="PANTHER" id="PTHR38106">
    <property type="entry name" value="RNA CHAPERONE PROQ"/>
    <property type="match status" value="1"/>
</dbReference>
<feature type="compositionally biased region" description="Low complexity" evidence="4">
    <location>
        <begin position="15"/>
        <end position="34"/>
    </location>
</feature>
<sequence length="121" mass="13178">MGFEQLAALKKQLAEQAKAAKSPKPPRARVAASAQPTKTVDPVVHAIAMPQKRFPQPFPKNPAPKVPLKIGIFADLVQHAQELALIEAELREAIRTWCHGTRYWTCLAEGPAQVDGGLAHD</sequence>
<dbReference type="InterPro" id="IPR023529">
    <property type="entry name" value="ProQ"/>
</dbReference>
<keyword evidence="3" id="KW-0143">Chaperone</keyword>
<dbReference type="InterPro" id="IPR036442">
    <property type="entry name" value="ProQ/FinO_sf"/>
</dbReference>
<dbReference type="SMART" id="SM00945">
    <property type="entry name" value="ProQ"/>
    <property type="match status" value="1"/>
</dbReference>
<dbReference type="GO" id="GO:0033592">
    <property type="term" value="F:RNA strand annealing activity"/>
    <property type="evidence" value="ECO:0007669"/>
    <property type="project" value="InterPro"/>
</dbReference>
<organism evidence="6 7">
    <name type="scientific">Cupriavidus basilensis</name>
    <dbReference type="NCBI Taxonomy" id="68895"/>
    <lineage>
        <taxon>Bacteria</taxon>
        <taxon>Pseudomonadati</taxon>
        <taxon>Pseudomonadota</taxon>
        <taxon>Betaproteobacteria</taxon>
        <taxon>Burkholderiales</taxon>
        <taxon>Burkholderiaceae</taxon>
        <taxon>Cupriavidus</taxon>
    </lineage>
</organism>
<dbReference type="InterPro" id="IPR016103">
    <property type="entry name" value="ProQ/FinO"/>
</dbReference>
<dbReference type="KEGG" id="cbw:RR42_m2108"/>
<evidence type="ECO:0000256" key="1">
    <source>
        <dbReference type="ARBA" id="ARBA00022490"/>
    </source>
</evidence>
<keyword evidence="7" id="KW-1185">Reference proteome</keyword>
<gene>
    <name evidence="6" type="ORF">RR42_m2108</name>
</gene>
<dbReference type="SUPFAM" id="SSF48657">
    <property type="entry name" value="FinO-like"/>
    <property type="match status" value="1"/>
</dbReference>
<reference evidence="6 7" key="1">
    <citation type="journal article" date="2015" name="Genome Announc.">
        <title>Complete Genome Sequence of Cupriavidus basilensis 4G11, Isolated from the Oak Ridge Field Research Center Site.</title>
        <authorList>
            <person name="Ray J."/>
            <person name="Waters R.J."/>
            <person name="Skerker J.M."/>
            <person name="Kuehl J.V."/>
            <person name="Price M.N."/>
            <person name="Huang J."/>
            <person name="Chakraborty R."/>
            <person name="Arkin A.P."/>
            <person name="Deutschbauer A."/>
        </authorList>
    </citation>
    <scope>NUCLEOTIDE SEQUENCE [LARGE SCALE GENOMIC DNA]</scope>
    <source>
        <strain evidence="6">4G11</strain>
    </source>
</reference>
<keyword evidence="1" id="KW-0963">Cytoplasm</keyword>